<proteinExistence type="predicted"/>
<dbReference type="RefSeq" id="WP_103884534.1">
    <property type="nucleotide sequence ID" value="NZ_FNVU01000002.1"/>
</dbReference>
<feature type="domain" description="DUF7737" evidence="3">
    <location>
        <begin position="746"/>
        <end position="848"/>
    </location>
</feature>
<gene>
    <name evidence="4" type="ORF">SAMN05216223_102397</name>
</gene>
<dbReference type="InterPro" id="IPR025406">
    <property type="entry name" value="DUF4132"/>
</dbReference>
<evidence type="ECO:0000259" key="1">
    <source>
        <dbReference type="Pfam" id="PF13569"/>
    </source>
</evidence>
<evidence type="ECO:0000313" key="5">
    <source>
        <dbReference type="Proteomes" id="UP000236754"/>
    </source>
</evidence>
<dbReference type="Pfam" id="PF24879">
    <property type="entry name" value="DUF7737"/>
    <property type="match status" value="1"/>
</dbReference>
<keyword evidence="5" id="KW-1185">Reference proteome</keyword>
<dbReference type="AlphaFoldDB" id="A0A1H5VQS3"/>
<dbReference type="Proteomes" id="UP000236754">
    <property type="component" value="Unassembled WGS sequence"/>
</dbReference>
<dbReference type="InterPro" id="IPR043782">
    <property type="entry name" value="DUF5724"/>
</dbReference>
<evidence type="ECO:0008006" key="6">
    <source>
        <dbReference type="Google" id="ProtNLM"/>
    </source>
</evidence>
<organism evidence="4 5">
    <name type="scientific">Actinacidiphila yanglinensis</name>
    <dbReference type="NCBI Taxonomy" id="310779"/>
    <lineage>
        <taxon>Bacteria</taxon>
        <taxon>Bacillati</taxon>
        <taxon>Actinomycetota</taxon>
        <taxon>Actinomycetes</taxon>
        <taxon>Kitasatosporales</taxon>
        <taxon>Streptomycetaceae</taxon>
        <taxon>Actinacidiphila</taxon>
    </lineage>
</organism>
<dbReference type="EMBL" id="FNVU01000002">
    <property type="protein sequence ID" value="SEF89574.1"/>
    <property type="molecule type" value="Genomic_DNA"/>
</dbReference>
<sequence>MTAPATDEVARRLAELLAAAPGPEQRHDSTIRVGGRTALEAYLDERFGYGTGGWNAVARAVLRRPTTPERTPLLRGLLLAGPYGFDPAELAGLVQAVFDAGALDDDLLHPLLRWGGYRWRLYPADEHRTLAYPEHGPHLWEEVTPECREALAGSLDRLVDLLTAAPDEESVQQLPRWHPRGPRFFLRALDLWRAEAAAPTGDRTRGAAAVYLAAARLSAAEQADLVGVLKPRPVAERRAAVALAATARHDEPLDLLDLLDAAHARPLAALVRDGLPPVDPECGAVDLAVLRAVELPPDRTADLLPLLCATATTVTADLAGLGAASAGAGDDLPELLLARYGLNRKRVHERVRRNAHSAIACLGLLPLTGGETVLDRYLALRERAKAAARFGAERRANHLRAVRAGLWHLAQTTGYASADRLEWDMEARLATGTPQQWTLGAYALALDLSDPAVPLSVERAGKRLASVPEQVRQDAAYAGIRTVQERLREQVRRLRSGLIEPLVADGDLLDADAFDRLLALPAARSLLSALVLRTAGGDLGLLDLTGPVPALAGLDGTRVPLGPAADEGGERTRVGAAHPLDLVARGVLAAWQREIVARRIRQPVKQVFREWYRLTGAERESGTWSARFAGRTVDGPVASRLLAARGWRVSPGEGQTFATRRLGGCHAVLRFDELGHFLAEGPAVTGPTGFVDAVGGPGHRRTLGAAVPLAEVPALALSEAMRDVDLVVSVAAREPAAASPSESAASARAALLAALVADLGLDRVTVDGRFARVRGTRADYRVHLGSGSVHVEPGGHLCIVPAGLTREPHRDLFLPFADDDAPTSVILSKVLLLADDARLTDADILRQIAAVTAPKDAARQQL</sequence>
<dbReference type="OrthoDB" id="9763697at2"/>
<feature type="domain" description="DUF5724" evidence="2">
    <location>
        <begin position="357"/>
        <end position="425"/>
    </location>
</feature>
<reference evidence="4 5" key="1">
    <citation type="submission" date="2016-10" db="EMBL/GenBank/DDBJ databases">
        <authorList>
            <person name="de Groot N.N."/>
        </authorList>
    </citation>
    <scope>NUCLEOTIDE SEQUENCE [LARGE SCALE GENOMIC DNA]</scope>
    <source>
        <strain evidence="4 5">CGMCC 4.2023</strain>
    </source>
</reference>
<dbReference type="Pfam" id="PF18991">
    <property type="entry name" value="DUF5724"/>
    <property type="match status" value="1"/>
</dbReference>
<accession>A0A1H5VQS3</accession>
<evidence type="ECO:0000259" key="3">
    <source>
        <dbReference type="Pfam" id="PF24879"/>
    </source>
</evidence>
<evidence type="ECO:0000313" key="4">
    <source>
        <dbReference type="EMBL" id="SEF89574.1"/>
    </source>
</evidence>
<dbReference type="Pfam" id="PF13569">
    <property type="entry name" value="DUF4132"/>
    <property type="match status" value="1"/>
</dbReference>
<evidence type="ECO:0000259" key="2">
    <source>
        <dbReference type="Pfam" id="PF18991"/>
    </source>
</evidence>
<dbReference type="InterPro" id="IPR056639">
    <property type="entry name" value="DUF7737"/>
</dbReference>
<feature type="domain" description="DUF4132" evidence="1">
    <location>
        <begin position="461"/>
        <end position="647"/>
    </location>
</feature>
<name>A0A1H5VQS3_9ACTN</name>
<protein>
    <recommendedName>
        <fullName evidence="6">DUF4132 domain-containing protein</fullName>
    </recommendedName>
</protein>